<reference evidence="2 3" key="1">
    <citation type="submission" date="2018-06" db="EMBL/GenBank/DDBJ databases">
        <authorList>
            <consortium name="Pathogen Informatics"/>
            <person name="Doyle S."/>
        </authorList>
    </citation>
    <scope>NUCLEOTIDE SEQUENCE [LARGE SCALE GENOMIC DNA]</scope>
    <source>
        <strain evidence="2 3">NCTC13291</strain>
    </source>
</reference>
<name>A0A379N3T6_9PROT</name>
<proteinExistence type="predicted"/>
<gene>
    <name evidence="2" type="ORF">NCTC13291_03513</name>
</gene>
<evidence type="ECO:0000256" key="1">
    <source>
        <dbReference type="SAM" id="MobiDB-lite"/>
    </source>
</evidence>
<organism evidence="2 3">
    <name type="scientific">Roseomonas mucosa</name>
    <dbReference type="NCBI Taxonomy" id="207340"/>
    <lineage>
        <taxon>Bacteria</taxon>
        <taxon>Pseudomonadati</taxon>
        <taxon>Pseudomonadota</taxon>
        <taxon>Alphaproteobacteria</taxon>
        <taxon>Acetobacterales</taxon>
        <taxon>Roseomonadaceae</taxon>
        <taxon>Roseomonas</taxon>
    </lineage>
</organism>
<protein>
    <submittedName>
        <fullName evidence="2">Uncharacterized protein</fullName>
    </submittedName>
</protein>
<dbReference type="EMBL" id="UGVN01000001">
    <property type="protein sequence ID" value="SUE41901.1"/>
    <property type="molecule type" value="Genomic_DNA"/>
</dbReference>
<sequence>MFRERRQPDMTAYESEGEGCPDTAMPGQVIEASLDEAGFFTLRMNAMGTEIESVLLDTGYGPPEVVHPLDGGRFEARLHLAERDAAPVLTVTTKDGRHDLALRPHGCLGPLAANRPSPALVSRRADAVAALREGPGAVVLFLATDTEGEGWDRLCALGGGLRAEGHSPWLLLVSDAAGFSGATARMLAHFDLAMLAVPARGLPASEWEPFPGDPALEQVMLRIAKPAEGVRLPALLLAETPQLLQRFGKPALAFPRACLLPAEAVTAPRLVYIPQHRQKLVGQMRDRLRGIRVILSSEPLRASLSRLCPEVPTLVLRDGVPATGLARGLGLPMASPSAEALDRALRQLVLEARLADPEGEGRTGLLVDGTEGDTLTGELSRLAQGRLYALGGGNALGGGTASGVKPLARAMRDGVERLLVPAVGAEGEALGAIVEEWGLEAIPLLPGPSTADRRALAALRGIRAGGIALLADAAVYRPSPSEEDLVLLAGGEAGLEADVVELGWAGDPRRGRLASLFDARAPAFWGRPPARGMGATIGYGAELAAPLFAGTPAAPSRLLPLLAFVLHAGCVSLRLAIPPAEEAALAPALRRLEAEGIRVFARDRRRAA</sequence>
<accession>A0A379N3T6</accession>
<dbReference type="AlphaFoldDB" id="A0A379N3T6"/>
<dbReference type="Proteomes" id="UP000254919">
    <property type="component" value="Unassembled WGS sequence"/>
</dbReference>
<feature type="region of interest" description="Disordered" evidence="1">
    <location>
        <begin position="1"/>
        <end position="22"/>
    </location>
</feature>
<evidence type="ECO:0000313" key="3">
    <source>
        <dbReference type="Proteomes" id="UP000254919"/>
    </source>
</evidence>
<evidence type="ECO:0000313" key="2">
    <source>
        <dbReference type="EMBL" id="SUE41901.1"/>
    </source>
</evidence>